<dbReference type="Pfam" id="PF00929">
    <property type="entry name" value="RNase_T"/>
    <property type="match status" value="1"/>
</dbReference>
<dbReference type="AlphaFoldDB" id="A0AA37WG52"/>
<sequence length="195" mass="22634">MYLLFDTTANGKVKSWKASYTDVFSWPRMMHCSWIVLDDAFKPIEDFNCFIKPDGYNLSEEAIELSGEDKAKFENGDPIKEVLEKFKESLEKVQYTISFNLNFNENIIAAEYHRQGEKNPLLFVDKFCLMQESTWYCKIPGRNGNYKWPSLNELHATCFNQKYSPAGNARADVIAASRSFIKLMKLGQLEDMFED</sequence>
<dbReference type="InterPro" id="IPR013520">
    <property type="entry name" value="Ribonucl_H"/>
</dbReference>
<dbReference type="RefSeq" id="WP_235291921.1">
    <property type="nucleotide sequence ID" value="NZ_BSOH01000027.1"/>
</dbReference>
<dbReference type="Gene3D" id="3.30.420.10">
    <property type="entry name" value="Ribonuclease H-like superfamily/Ribonuclease H"/>
    <property type="match status" value="1"/>
</dbReference>
<dbReference type="Proteomes" id="UP001156666">
    <property type="component" value="Unassembled WGS sequence"/>
</dbReference>
<gene>
    <name evidence="2" type="ORF">GCM10007940_39930</name>
</gene>
<dbReference type="InterPro" id="IPR036397">
    <property type="entry name" value="RNaseH_sf"/>
</dbReference>
<dbReference type="GO" id="GO:0004527">
    <property type="term" value="F:exonuclease activity"/>
    <property type="evidence" value="ECO:0007669"/>
    <property type="project" value="UniProtKB-ARBA"/>
</dbReference>
<organism evidence="2 3">
    <name type="scientific">Portibacter lacus</name>
    <dbReference type="NCBI Taxonomy" id="1099794"/>
    <lineage>
        <taxon>Bacteria</taxon>
        <taxon>Pseudomonadati</taxon>
        <taxon>Bacteroidota</taxon>
        <taxon>Saprospiria</taxon>
        <taxon>Saprospirales</taxon>
        <taxon>Haliscomenobacteraceae</taxon>
        <taxon>Portibacter</taxon>
    </lineage>
</organism>
<dbReference type="GO" id="GO:0006259">
    <property type="term" value="P:DNA metabolic process"/>
    <property type="evidence" value="ECO:0007669"/>
    <property type="project" value="UniProtKB-ARBA"/>
</dbReference>
<dbReference type="InterPro" id="IPR012337">
    <property type="entry name" value="RNaseH-like_sf"/>
</dbReference>
<accession>A0AA37WG52</accession>
<dbReference type="GO" id="GO:0003676">
    <property type="term" value="F:nucleic acid binding"/>
    <property type="evidence" value="ECO:0007669"/>
    <property type="project" value="InterPro"/>
</dbReference>
<name>A0AA37WG52_9BACT</name>
<evidence type="ECO:0000259" key="1">
    <source>
        <dbReference type="Pfam" id="PF00929"/>
    </source>
</evidence>
<comment type="caution">
    <text evidence="2">The sequence shown here is derived from an EMBL/GenBank/DDBJ whole genome shotgun (WGS) entry which is preliminary data.</text>
</comment>
<feature type="domain" description="Exonuclease" evidence="1">
    <location>
        <begin position="37"/>
        <end position="100"/>
    </location>
</feature>
<protein>
    <recommendedName>
        <fullName evidence="1">Exonuclease domain-containing protein</fullName>
    </recommendedName>
</protein>
<evidence type="ECO:0000313" key="2">
    <source>
        <dbReference type="EMBL" id="GLR19377.1"/>
    </source>
</evidence>
<proteinExistence type="predicted"/>
<dbReference type="SUPFAM" id="SSF53098">
    <property type="entry name" value="Ribonuclease H-like"/>
    <property type="match status" value="1"/>
</dbReference>
<dbReference type="EMBL" id="BSOH01000027">
    <property type="protein sequence ID" value="GLR19377.1"/>
    <property type="molecule type" value="Genomic_DNA"/>
</dbReference>
<reference evidence="2" key="2">
    <citation type="submission" date="2023-01" db="EMBL/GenBank/DDBJ databases">
        <title>Draft genome sequence of Portibacter lacus strain NBRC 108769.</title>
        <authorList>
            <person name="Sun Q."/>
            <person name="Mori K."/>
        </authorList>
    </citation>
    <scope>NUCLEOTIDE SEQUENCE</scope>
    <source>
        <strain evidence="2">NBRC 108769</strain>
    </source>
</reference>
<evidence type="ECO:0000313" key="3">
    <source>
        <dbReference type="Proteomes" id="UP001156666"/>
    </source>
</evidence>
<keyword evidence="3" id="KW-1185">Reference proteome</keyword>
<reference evidence="2" key="1">
    <citation type="journal article" date="2014" name="Int. J. Syst. Evol. Microbiol.">
        <title>Complete genome sequence of Corynebacterium casei LMG S-19264T (=DSM 44701T), isolated from a smear-ripened cheese.</title>
        <authorList>
            <consortium name="US DOE Joint Genome Institute (JGI-PGF)"/>
            <person name="Walter F."/>
            <person name="Albersmeier A."/>
            <person name="Kalinowski J."/>
            <person name="Ruckert C."/>
        </authorList>
    </citation>
    <scope>NUCLEOTIDE SEQUENCE</scope>
    <source>
        <strain evidence="2">NBRC 108769</strain>
    </source>
</reference>